<feature type="chain" id="PRO_5039557514" description="Lipoprotein" evidence="1">
    <location>
        <begin position="20"/>
        <end position="330"/>
    </location>
</feature>
<keyword evidence="1" id="KW-0732">Signal</keyword>
<dbReference type="AlphaFoldDB" id="A0A9D2JZD0"/>
<name>A0A9D2JZD0_9FIRM</name>
<organism evidence="2 3">
    <name type="scientific">Candidatus Gallimonas intestinavium</name>
    <dbReference type="NCBI Taxonomy" id="2838603"/>
    <lineage>
        <taxon>Bacteria</taxon>
        <taxon>Bacillati</taxon>
        <taxon>Bacillota</taxon>
        <taxon>Clostridia</taxon>
        <taxon>Candidatus Gallimonas</taxon>
    </lineage>
</organism>
<proteinExistence type="predicted"/>
<reference evidence="2" key="2">
    <citation type="submission" date="2021-04" db="EMBL/GenBank/DDBJ databases">
        <authorList>
            <person name="Gilroy R."/>
        </authorList>
    </citation>
    <scope>NUCLEOTIDE SEQUENCE</scope>
    <source>
        <strain evidence="2">ChiW7-2402</strain>
    </source>
</reference>
<sequence length="330" mass="35738">MKKIRLAGLLLLAPLTLLSACSGGTPLSFTANWYRNTALGSSVNDTLEELTYEVSFTPAENDSSFSVEYDTGTYTTRLINANIALSDGSTKEGYIYATELTISGRYRLGSEVSEDFSDRVSSSVSFLPVTDGLKPVKSKKEVLSTSPIVSLPETLEGAIETYHYTYDVSYDAALTTATAVYTDLNAETPAPETREYAIDGTTTYLDNEQILFALRGLSLSSVATFRTVNSVMGIVTEVSTGTSTTGPTSLKESVDFTMDGTAVKTEIDAVQVPIIYQSTPSGQQQDLVYAATTDTNNNTYRNVLLRMEVPVLQSLGTLVYRLKEAAFTTK</sequence>
<comment type="caution">
    <text evidence="2">The sequence shown here is derived from an EMBL/GenBank/DDBJ whole genome shotgun (WGS) entry which is preliminary data.</text>
</comment>
<dbReference type="EMBL" id="DXBB01000015">
    <property type="protein sequence ID" value="HIZ72098.1"/>
    <property type="molecule type" value="Genomic_DNA"/>
</dbReference>
<evidence type="ECO:0000313" key="3">
    <source>
        <dbReference type="Proteomes" id="UP000824102"/>
    </source>
</evidence>
<evidence type="ECO:0000256" key="1">
    <source>
        <dbReference type="SAM" id="SignalP"/>
    </source>
</evidence>
<accession>A0A9D2JZD0</accession>
<dbReference type="PROSITE" id="PS51257">
    <property type="entry name" value="PROKAR_LIPOPROTEIN"/>
    <property type="match status" value="1"/>
</dbReference>
<evidence type="ECO:0000313" key="2">
    <source>
        <dbReference type="EMBL" id="HIZ72098.1"/>
    </source>
</evidence>
<feature type="signal peptide" evidence="1">
    <location>
        <begin position="1"/>
        <end position="19"/>
    </location>
</feature>
<protein>
    <recommendedName>
        <fullName evidence="4">Lipoprotein</fullName>
    </recommendedName>
</protein>
<reference evidence="2" key="1">
    <citation type="journal article" date="2021" name="PeerJ">
        <title>Extensive microbial diversity within the chicken gut microbiome revealed by metagenomics and culture.</title>
        <authorList>
            <person name="Gilroy R."/>
            <person name="Ravi A."/>
            <person name="Getino M."/>
            <person name="Pursley I."/>
            <person name="Horton D.L."/>
            <person name="Alikhan N.F."/>
            <person name="Baker D."/>
            <person name="Gharbi K."/>
            <person name="Hall N."/>
            <person name="Watson M."/>
            <person name="Adriaenssens E.M."/>
            <person name="Foster-Nyarko E."/>
            <person name="Jarju S."/>
            <person name="Secka A."/>
            <person name="Antonio M."/>
            <person name="Oren A."/>
            <person name="Chaudhuri R.R."/>
            <person name="La Ragione R."/>
            <person name="Hildebrand F."/>
            <person name="Pallen M.J."/>
        </authorList>
    </citation>
    <scope>NUCLEOTIDE SEQUENCE</scope>
    <source>
        <strain evidence="2">ChiW7-2402</strain>
    </source>
</reference>
<gene>
    <name evidence="2" type="ORF">H9964_00795</name>
</gene>
<dbReference type="Proteomes" id="UP000824102">
    <property type="component" value="Unassembled WGS sequence"/>
</dbReference>
<evidence type="ECO:0008006" key="4">
    <source>
        <dbReference type="Google" id="ProtNLM"/>
    </source>
</evidence>